<evidence type="ECO:0000256" key="1">
    <source>
        <dbReference type="SAM" id="MobiDB-lite"/>
    </source>
</evidence>
<comment type="caution">
    <text evidence="2">The sequence shown here is derived from an EMBL/GenBank/DDBJ whole genome shotgun (WGS) entry which is preliminary data.</text>
</comment>
<dbReference type="AlphaFoldDB" id="A0A016TEP3"/>
<feature type="compositionally biased region" description="Basic and acidic residues" evidence="1">
    <location>
        <begin position="9"/>
        <end position="20"/>
    </location>
</feature>
<evidence type="ECO:0000313" key="2">
    <source>
        <dbReference type="EMBL" id="EYC01115.1"/>
    </source>
</evidence>
<sequence length="108" mass="11722">MIKAMSGWEWERDREVHESSENAVSVSVSMSVVMWWRSGGRGQLDAAADAATPPRGSTELTPPRASRGEESAENSDLLGHIHRDTYTVKVHSQPHADGQPSLGFSCCG</sequence>
<proteinExistence type="predicted"/>
<keyword evidence="3" id="KW-1185">Reference proteome</keyword>
<dbReference type="EMBL" id="JARK01001446">
    <property type="protein sequence ID" value="EYC01115.1"/>
    <property type="molecule type" value="Genomic_DNA"/>
</dbReference>
<accession>A0A016TEP3</accession>
<feature type="region of interest" description="Disordered" evidence="1">
    <location>
        <begin position="1"/>
        <end position="23"/>
    </location>
</feature>
<feature type="region of interest" description="Disordered" evidence="1">
    <location>
        <begin position="43"/>
        <end position="108"/>
    </location>
</feature>
<dbReference type="Proteomes" id="UP000024635">
    <property type="component" value="Unassembled WGS sequence"/>
</dbReference>
<protein>
    <submittedName>
        <fullName evidence="2">Uncharacterized protein</fullName>
    </submittedName>
</protein>
<reference evidence="3" key="1">
    <citation type="journal article" date="2015" name="Nat. Genet.">
        <title>The genome and transcriptome of the zoonotic hookworm Ancylostoma ceylanicum identify infection-specific gene families.</title>
        <authorList>
            <person name="Schwarz E.M."/>
            <person name="Hu Y."/>
            <person name="Antoshechkin I."/>
            <person name="Miller M.M."/>
            <person name="Sternberg P.W."/>
            <person name="Aroian R.V."/>
        </authorList>
    </citation>
    <scope>NUCLEOTIDE SEQUENCE</scope>
    <source>
        <strain evidence="3">HY135</strain>
    </source>
</reference>
<evidence type="ECO:0000313" key="3">
    <source>
        <dbReference type="Proteomes" id="UP000024635"/>
    </source>
</evidence>
<organism evidence="2 3">
    <name type="scientific">Ancylostoma ceylanicum</name>
    <dbReference type="NCBI Taxonomy" id="53326"/>
    <lineage>
        <taxon>Eukaryota</taxon>
        <taxon>Metazoa</taxon>
        <taxon>Ecdysozoa</taxon>
        <taxon>Nematoda</taxon>
        <taxon>Chromadorea</taxon>
        <taxon>Rhabditida</taxon>
        <taxon>Rhabditina</taxon>
        <taxon>Rhabditomorpha</taxon>
        <taxon>Strongyloidea</taxon>
        <taxon>Ancylostomatidae</taxon>
        <taxon>Ancylostomatinae</taxon>
        <taxon>Ancylostoma</taxon>
    </lineage>
</organism>
<gene>
    <name evidence="2" type="primary">Acey_s0110.g171</name>
    <name evidence="2" type="ORF">Y032_0110g171</name>
</gene>
<name>A0A016TEP3_9BILA</name>